<dbReference type="Pfam" id="PF12146">
    <property type="entry name" value="Hydrolase_4"/>
    <property type="match status" value="1"/>
</dbReference>
<name>A0ABV7YRJ3_9ACTN</name>
<dbReference type="Gene3D" id="1.25.40.10">
    <property type="entry name" value="Tetratricopeptide repeat domain"/>
    <property type="match status" value="1"/>
</dbReference>
<sequence length="303" mass="32140">MSGPGLSGWDRYRTLENEVFELYDKGQFDEAVELLRNAESGLAPWRSDLAHMAACVLAAAGRPTEALQELQAALTSGAWWHPRILLEDDDLAPLAELDGFTELVAEAQVRSESDPDVELDPIVTRPSGTPRGVLLALHGAGQDATDATKSWAPAAELGLVVVAVPSSQRNTPTYRSWPDSAIGTRDVKAALTTLSDADRELPLILAGFSAGGRQAVLCAIEGEPRAVGVIAMGPAVRVENLPAGTTALNGTVLLGEEDDDVGPDLEAALARLEGVEVVRIPGLGHAFPEDFDRYLSPAVGRFF</sequence>
<dbReference type="InterPro" id="IPR022742">
    <property type="entry name" value="Hydrolase_4"/>
</dbReference>
<protein>
    <submittedName>
        <fullName evidence="3">Serine aminopeptidase domain-containing protein</fullName>
    </submittedName>
</protein>
<evidence type="ECO:0000259" key="2">
    <source>
        <dbReference type="Pfam" id="PF22316"/>
    </source>
</evidence>
<evidence type="ECO:0000313" key="4">
    <source>
        <dbReference type="Proteomes" id="UP001595699"/>
    </source>
</evidence>
<feature type="domain" description="Serine aminopeptidase S33" evidence="1">
    <location>
        <begin position="130"/>
        <end position="241"/>
    </location>
</feature>
<gene>
    <name evidence="3" type="ORF">ACFOUW_37930</name>
</gene>
<proteinExistence type="predicted"/>
<dbReference type="InterPro" id="IPR011990">
    <property type="entry name" value="TPR-like_helical_dom_sf"/>
</dbReference>
<evidence type="ECO:0000259" key="1">
    <source>
        <dbReference type="Pfam" id="PF12146"/>
    </source>
</evidence>
<dbReference type="Gene3D" id="3.40.50.1820">
    <property type="entry name" value="alpha/beta hydrolase"/>
    <property type="match status" value="1"/>
</dbReference>
<dbReference type="Proteomes" id="UP001595699">
    <property type="component" value="Unassembled WGS sequence"/>
</dbReference>
<keyword evidence="3" id="KW-0378">Hydrolase</keyword>
<accession>A0ABV7YRJ3</accession>
<keyword evidence="3" id="KW-0645">Protease</keyword>
<dbReference type="RefSeq" id="WP_205118243.1">
    <property type="nucleotide sequence ID" value="NZ_JAFBCM010000001.1"/>
</dbReference>
<evidence type="ECO:0000313" key="3">
    <source>
        <dbReference type="EMBL" id="MFC3766659.1"/>
    </source>
</evidence>
<dbReference type="InterPro" id="IPR054527">
    <property type="entry name" value="BCE_2095-like_N"/>
</dbReference>
<keyword evidence="3" id="KW-0031">Aminopeptidase</keyword>
<keyword evidence="4" id="KW-1185">Reference proteome</keyword>
<dbReference type="Pfam" id="PF22316">
    <property type="entry name" value="ABhydrolase-like_N"/>
    <property type="match status" value="1"/>
</dbReference>
<dbReference type="InterPro" id="IPR029058">
    <property type="entry name" value="AB_hydrolase_fold"/>
</dbReference>
<dbReference type="SUPFAM" id="SSF48452">
    <property type="entry name" value="TPR-like"/>
    <property type="match status" value="1"/>
</dbReference>
<dbReference type="SUPFAM" id="SSF53474">
    <property type="entry name" value="alpha/beta-Hydrolases"/>
    <property type="match status" value="1"/>
</dbReference>
<reference evidence="4" key="1">
    <citation type="journal article" date="2019" name="Int. J. Syst. Evol. Microbiol.">
        <title>The Global Catalogue of Microorganisms (GCM) 10K type strain sequencing project: providing services to taxonomists for standard genome sequencing and annotation.</title>
        <authorList>
            <consortium name="The Broad Institute Genomics Platform"/>
            <consortium name="The Broad Institute Genome Sequencing Center for Infectious Disease"/>
            <person name="Wu L."/>
            <person name="Ma J."/>
        </authorList>
    </citation>
    <scope>NUCLEOTIDE SEQUENCE [LARGE SCALE GENOMIC DNA]</scope>
    <source>
        <strain evidence="4">CGMCC 4.7241</strain>
    </source>
</reference>
<organism evidence="3 4">
    <name type="scientific">Tenggerimyces flavus</name>
    <dbReference type="NCBI Taxonomy" id="1708749"/>
    <lineage>
        <taxon>Bacteria</taxon>
        <taxon>Bacillati</taxon>
        <taxon>Actinomycetota</taxon>
        <taxon>Actinomycetes</taxon>
        <taxon>Propionibacteriales</taxon>
        <taxon>Nocardioidaceae</taxon>
        <taxon>Tenggerimyces</taxon>
    </lineage>
</organism>
<dbReference type="EMBL" id="JBHRZH010000056">
    <property type="protein sequence ID" value="MFC3766659.1"/>
    <property type="molecule type" value="Genomic_DNA"/>
</dbReference>
<comment type="caution">
    <text evidence="3">The sequence shown here is derived from an EMBL/GenBank/DDBJ whole genome shotgun (WGS) entry which is preliminary data.</text>
</comment>
<feature type="domain" description="BCE-2095-like N-terminal" evidence="2">
    <location>
        <begin position="12"/>
        <end position="112"/>
    </location>
</feature>
<dbReference type="GO" id="GO:0004177">
    <property type="term" value="F:aminopeptidase activity"/>
    <property type="evidence" value="ECO:0007669"/>
    <property type="project" value="UniProtKB-KW"/>
</dbReference>